<organism evidence="4 5">
    <name type="scientific">Roseobacter insulae</name>
    <dbReference type="NCBI Taxonomy" id="2859783"/>
    <lineage>
        <taxon>Bacteria</taxon>
        <taxon>Pseudomonadati</taxon>
        <taxon>Pseudomonadota</taxon>
        <taxon>Alphaproteobacteria</taxon>
        <taxon>Rhodobacterales</taxon>
        <taxon>Roseobacteraceae</taxon>
        <taxon>Roseobacter</taxon>
    </lineage>
</organism>
<dbReference type="GO" id="GO:0043565">
    <property type="term" value="F:sequence-specific DNA binding"/>
    <property type="evidence" value="ECO:0007669"/>
    <property type="project" value="TreeGrafter"/>
</dbReference>
<reference evidence="4" key="1">
    <citation type="submission" date="2021-07" db="EMBL/GenBank/DDBJ databases">
        <title>Roseobacter insulae sp. nov., isolated from a tidal flat.</title>
        <authorList>
            <person name="Park S."/>
            <person name="Yoon J.-H."/>
        </authorList>
    </citation>
    <scope>NUCLEOTIDE SEQUENCE</scope>
    <source>
        <strain evidence="4">YSTF-M11</strain>
    </source>
</reference>
<dbReference type="Proteomes" id="UP001138661">
    <property type="component" value="Unassembled WGS sequence"/>
</dbReference>
<dbReference type="GO" id="GO:0009307">
    <property type="term" value="P:DNA restriction-modification system"/>
    <property type="evidence" value="ECO:0007669"/>
    <property type="project" value="InterPro"/>
</dbReference>
<dbReference type="InterPro" id="IPR012327">
    <property type="entry name" value="MeTrfase_D12"/>
</dbReference>
<dbReference type="GO" id="GO:0032259">
    <property type="term" value="P:methylation"/>
    <property type="evidence" value="ECO:0007669"/>
    <property type="project" value="UniProtKB-KW"/>
</dbReference>
<keyword evidence="3" id="KW-0949">S-adenosyl-L-methionine</keyword>
<gene>
    <name evidence="4" type="ORF">KX928_01195</name>
</gene>
<keyword evidence="2" id="KW-0808">Transferase</keyword>
<evidence type="ECO:0000313" key="5">
    <source>
        <dbReference type="Proteomes" id="UP001138661"/>
    </source>
</evidence>
<dbReference type="AlphaFoldDB" id="A0A9X1JWY0"/>
<evidence type="ECO:0000256" key="3">
    <source>
        <dbReference type="ARBA" id="ARBA00022691"/>
    </source>
</evidence>
<dbReference type="GO" id="GO:1904047">
    <property type="term" value="F:S-adenosyl-L-methionine binding"/>
    <property type="evidence" value="ECO:0007669"/>
    <property type="project" value="TreeGrafter"/>
</dbReference>
<dbReference type="EMBL" id="JAHXDN010000001">
    <property type="protein sequence ID" value="MBW4706396.1"/>
    <property type="molecule type" value="Genomic_DNA"/>
</dbReference>
<sequence length="235" mass="27493">MTYPGGKGRLWQQIAALMPPHETYIETHLGGGAVLRNKLPARHSIGIDVDPSVVAEAHTWGLRNTEFFERDAIEFLSSYRFSGTEMLYCDPPYPLPSRGGRKYYRCEPQETHHEELILRLRELPCPVIVSGYPGTQYHEQLSDWHLRKVKNSTQAGAKEECLWLNYEPAPLRHDYQCIGSDFRERERIRRRSKRWVRKLERLTELERHVVVDAILASDKLLDTIKREFEKPGRRL</sequence>
<evidence type="ECO:0000313" key="4">
    <source>
        <dbReference type="EMBL" id="MBW4706396.1"/>
    </source>
</evidence>
<dbReference type="PANTHER" id="PTHR30481:SF4">
    <property type="entry name" value="SITE-SPECIFIC DNA-METHYLTRANSFERASE (ADENINE-SPECIFIC)"/>
    <property type="match status" value="1"/>
</dbReference>
<dbReference type="PANTHER" id="PTHR30481">
    <property type="entry name" value="DNA ADENINE METHYLASE"/>
    <property type="match status" value="1"/>
</dbReference>
<name>A0A9X1JWY0_9RHOB</name>
<accession>A0A9X1JWY0</accession>
<evidence type="ECO:0000256" key="1">
    <source>
        <dbReference type="ARBA" id="ARBA00022603"/>
    </source>
</evidence>
<comment type="caution">
    <text evidence="4">The sequence shown here is derived from an EMBL/GenBank/DDBJ whole genome shotgun (WGS) entry which is preliminary data.</text>
</comment>
<dbReference type="GO" id="GO:0009007">
    <property type="term" value="F:site-specific DNA-methyltransferase (adenine-specific) activity"/>
    <property type="evidence" value="ECO:0007669"/>
    <property type="project" value="InterPro"/>
</dbReference>
<evidence type="ECO:0000256" key="2">
    <source>
        <dbReference type="ARBA" id="ARBA00022679"/>
    </source>
</evidence>
<dbReference type="GO" id="GO:0006298">
    <property type="term" value="P:mismatch repair"/>
    <property type="evidence" value="ECO:0007669"/>
    <property type="project" value="TreeGrafter"/>
</dbReference>
<keyword evidence="1 4" id="KW-0489">Methyltransferase</keyword>
<protein>
    <submittedName>
        <fullName evidence="4">DNA adenine methylase</fullName>
    </submittedName>
</protein>
<proteinExistence type="predicted"/>
<keyword evidence="5" id="KW-1185">Reference proteome</keyword>
<dbReference type="RefSeq" id="WP_219498006.1">
    <property type="nucleotide sequence ID" value="NZ_JAHXDN010000001.1"/>
</dbReference>